<proteinExistence type="predicted"/>
<organism evidence="2">
    <name type="scientific">Microvirus mar40</name>
    <dbReference type="NCBI Taxonomy" id="2851175"/>
    <lineage>
        <taxon>Viruses</taxon>
        <taxon>Monodnaviria</taxon>
        <taxon>Sangervirae</taxon>
        <taxon>Phixviricota</taxon>
        <taxon>Malgrandaviricetes</taxon>
        <taxon>Petitvirales</taxon>
        <taxon>Microviridae</taxon>
    </lineage>
</organism>
<name>A0A8F5XT69_9VIRU</name>
<evidence type="ECO:0000313" key="2">
    <source>
        <dbReference type="EMBL" id="QXP45072.1"/>
    </source>
</evidence>
<keyword evidence="1" id="KW-0175">Coiled coil</keyword>
<sequence length="367" mass="39685">MMSLGLSLIGGALGTVGNFLGGKGGSVISGIGNMLGIQGANAEQQRAEQRQFENEKEMMGLQAKYNEKMANANQQRAKEMWDYTNYENQVKHMKSAGLSVGLMYGNGGGMGASTAGGQGSGISNSGTTAVAAGLQAQQIGLNIRQMEAQTRLAEAQADKATAEAKKTAGADTQLAETTVKNLIAQTNNEEERRKLIKQQARLELINGDLAEETLNFTEDNRNLVKAQIKKTVREGERLLDEIKSLKMDNKIKNETMENVINQQAIQTAQMIKNITKTTAETKAIYAGINKMVADVILTAEGNQIKWNELENDLTKYLGEMGIKDEQIKQGYLGVITQAVAGLGQLGIAYKLITGNAMPKNLKIPKIE</sequence>
<feature type="coiled-coil region" evidence="1">
    <location>
        <begin position="143"/>
        <end position="199"/>
    </location>
</feature>
<reference evidence="2" key="1">
    <citation type="submission" date="2021-04" db="EMBL/GenBank/DDBJ databases">
        <title>Genomes of microviruses identified in yellow-bellied marmot fecal samples.</title>
        <authorList>
            <person name="Varsani A."/>
            <person name="Kraberger S."/>
            <person name="Chatterjee A."/>
            <person name="Richet C."/>
            <person name="Fontenele R.S."/>
            <person name="Schmidlin K."/>
            <person name="Blumstein D.T."/>
        </authorList>
    </citation>
    <scope>NUCLEOTIDE SEQUENCE</scope>
    <source>
        <strain evidence="2">Mar40</strain>
    </source>
</reference>
<protein>
    <submittedName>
        <fullName evidence="2">DNA pilot protein</fullName>
    </submittedName>
</protein>
<evidence type="ECO:0000256" key="1">
    <source>
        <dbReference type="SAM" id="Coils"/>
    </source>
</evidence>
<dbReference type="EMBL" id="MZ089786">
    <property type="protein sequence ID" value="QXP45072.1"/>
    <property type="molecule type" value="Genomic_DNA"/>
</dbReference>
<accession>A0A8F5XT69</accession>